<feature type="domain" description="U1-type" evidence="14">
    <location>
        <begin position="107"/>
        <end position="140"/>
    </location>
</feature>
<dbReference type="EMBL" id="KV722388">
    <property type="protein sequence ID" value="OCH91262.1"/>
    <property type="molecule type" value="Genomic_DNA"/>
</dbReference>
<dbReference type="EC" id="3.6.4.13" evidence="3"/>
<evidence type="ECO:0000256" key="5">
    <source>
        <dbReference type="ARBA" id="ARBA00022741"/>
    </source>
</evidence>
<evidence type="ECO:0000256" key="7">
    <source>
        <dbReference type="ARBA" id="ARBA00022806"/>
    </source>
</evidence>
<dbReference type="InterPro" id="IPR049080">
    <property type="entry name" value="MOV-10-like_beta-barrel"/>
</dbReference>
<keyword evidence="5" id="KW-0547">Nucleotide-binding</keyword>
<dbReference type="CDD" id="cd18808">
    <property type="entry name" value="SF1_C_Upf1"/>
    <property type="match status" value="1"/>
</dbReference>
<dbReference type="InterPro" id="IPR041677">
    <property type="entry name" value="DNA2/NAM7_AAA_11"/>
</dbReference>
<dbReference type="InterPro" id="IPR047187">
    <property type="entry name" value="SF1_C_Upf1"/>
</dbReference>
<dbReference type="Pfam" id="PF21634">
    <property type="entry name" value="MOV-10_beta-barrel"/>
    <property type="match status" value="1"/>
</dbReference>
<evidence type="ECO:0000256" key="4">
    <source>
        <dbReference type="ARBA" id="ARBA00022490"/>
    </source>
</evidence>
<dbReference type="SUPFAM" id="SSF52540">
    <property type="entry name" value="P-loop containing nucleoside triphosphate hydrolases"/>
    <property type="match status" value="1"/>
</dbReference>
<comment type="catalytic activity">
    <reaction evidence="11">
        <text>ATP + H2O = ADP + phosphate + H(+)</text>
        <dbReference type="Rhea" id="RHEA:13065"/>
        <dbReference type="ChEBI" id="CHEBI:15377"/>
        <dbReference type="ChEBI" id="CHEBI:15378"/>
        <dbReference type="ChEBI" id="CHEBI:30616"/>
        <dbReference type="ChEBI" id="CHEBI:43474"/>
        <dbReference type="ChEBI" id="CHEBI:456216"/>
        <dbReference type="EC" id="3.6.4.13"/>
    </reaction>
</comment>
<dbReference type="InterPro" id="IPR041679">
    <property type="entry name" value="DNA2/NAM7-like_C"/>
</dbReference>
<dbReference type="AlphaFoldDB" id="A0A8E2B022"/>
<evidence type="ECO:0000256" key="11">
    <source>
        <dbReference type="ARBA" id="ARBA00047984"/>
    </source>
</evidence>
<dbReference type="Pfam" id="PF13087">
    <property type="entry name" value="AAA_12"/>
    <property type="match status" value="1"/>
</dbReference>
<dbReference type="FunFam" id="3.40.50.300:FF:000608">
    <property type="entry name" value="Mov10 RISC complex RNA helicase"/>
    <property type="match status" value="1"/>
</dbReference>
<dbReference type="Proteomes" id="UP000250043">
    <property type="component" value="Unassembled WGS sequence"/>
</dbReference>
<accession>A0A8E2B022</accession>
<feature type="domain" description="U1-type" evidence="14">
    <location>
        <begin position="23"/>
        <end position="57"/>
    </location>
</feature>
<evidence type="ECO:0000256" key="6">
    <source>
        <dbReference type="ARBA" id="ARBA00022801"/>
    </source>
</evidence>
<dbReference type="Pfam" id="PF12874">
    <property type="entry name" value="zf-met"/>
    <property type="match status" value="2"/>
</dbReference>
<comment type="similarity">
    <text evidence="2">Belongs to the DNA2/NAM7 helicase family. SDE3 subfamily.</text>
</comment>
<comment type="subcellular location">
    <subcellularLocation>
        <location evidence="1">Cytoplasm</location>
        <location evidence="1">Cytoplasmic ribonucleoprotein granule</location>
    </subcellularLocation>
</comment>
<feature type="domain" description="C2H2-type" evidence="13">
    <location>
        <begin position="26"/>
        <end position="50"/>
    </location>
</feature>
<keyword evidence="10" id="KW-0943">RNA-mediated gene silencing</keyword>
<evidence type="ECO:0000313" key="16">
    <source>
        <dbReference type="Proteomes" id="UP000250043"/>
    </source>
</evidence>
<dbReference type="SMART" id="SM00355">
    <property type="entry name" value="ZnF_C2H2"/>
    <property type="match status" value="2"/>
</dbReference>
<dbReference type="Gene3D" id="3.40.50.300">
    <property type="entry name" value="P-loop containing nucleotide triphosphate hydrolases"/>
    <property type="match status" value="2"/>
</dbReference>
<reference evidence="15 16" key="1">
    <citation type="submission" date="2016-07" db="EMBL/GenBank/DDBJ databases">
        <title>Draft genome of the white-rot fungus Obba rivulosa 3A-2.</title>
        <authorList>
            <consortium name="DOE Joint Genome Institute"/>
            <person name="Miettinen O."/>
            <person name="Riley R."/>
            <person name="Acob R."/>
            <person name="Barry K."/>
            <person name="Cullen D."/>
            <person name="De Vries R."/>
            <person name="Hainaut M."/>
            <person name="Hatakka A."/>
            <person name="Henrissat B."/>
            <person name="Hilden K."/>
            <person name="Kuo R."/>
            <person name="Labutti K."/>
            <person name="Lipzen A."/>
            <person name="Makela M.R."/>
            <person name="Sandor L."/>
            <person name="Spatafora J.W."/>
            <person name="Grigoriev I.V."/>
            <person name="Hibbett D.S."/>
        </authorList>
    </citation>
    <scope>NUCLEOTIDE SEQUENCE [LARGE SCALE GENOMIC DNA]</scope>
    <source>
        <strain evidence="15 16">3A-2</strain>
    </source>
</reference>
<dbReference type="Gene3D" id="3.30.160.60">
    <property type="entry name" value="Classic Zinc Finger"/>
    <property type="match status" value="1"/>
</dbReference>
<dbReference type="GO" id="GO:0003723">
    <property type="term" value="F:RNA binding"/>
    <property type="evidence" value="ECO:0007669"/>
    <property type="project" value="UniProtKB-KW"/>
</dbReference>
<evidence type="ECO:0000256" key="8">
    <source>
        <dbReference type="ARBA" id="ARBA00022840"/>
    </source>
</evidence>
<evidence type="ECO:0000259" key="13">
    <source>
        <dbReference type="SMART" id="SM00355"/>
    </source>
</evidence>
<feature type="region of interest" description="Disordered" evidence="12">
    <location>
        <begin position="977"/>
        <end position="996"/>
    </location>
</feature>
<evidence type="ECO:0000313" key="15">
    <source>
        <dbReference type="EMBL" id="OCH91262.1"/>
    </source>
</evidence>
<dbReference type="PANTHER" id="PTHR45418:SF1">
    <property type="entry name" value="CANCER_TESTIS ANTIGEN 55"/>
    <property type="match status" value="1"/>
</dbReference>
<evidence type="ECO:0000256" key="9">
    <source>
        <dbReference type="ARBA" id="ARBA00022884"/>
    </source>
</evidence>
<dbReference type="OrthoDB" id="6513042at2759"/>
<dbReference type="CDD" id="cd18038">
    <property type="entry name" value="DEXXQc_Helz-like"/>
    <property type="match status" value="1"/>
</dbReference>
<feature type="domain" description="C2H2-type" evidence="13">
    <location>
        <begin position="61"/>
        <end position="85"/>
    </location>
</feature>
<dbReference type="GO" id="GO:0005524">
    <property type="term" value="F:ATP binding"/>
    <property type="evidence" value="ECO:0007669"/>
    <property type="project" value="UniProtKB-KW"/>
</dbReference>
<evidence type="ECO:0000256" key="2">
    <source>
        <dbReference type="ARBA" id="ARBA00005601"/>
    </source>
</evidence>
<evidence type="ECO:0000259" key="14">
    <source>
        <dbReference type="SMART" id="SM00451"/>
    </source>
</evidence>
<evidence type="ECO:0000256" key="12">
    <source>
        <dbReference type="SAM" id="MobiDB-lite"/>
    </source>
</evidence>
<dbReference type="Pfam" id="PF13086">
    <property type="entry name" value="AAA_11"/>
    <property type="match status" value="2"/>
</dbReference>
<organism evidence="15 16">
    <name type="scientific">Obba rivulosa</name>
    <dbReference type="NCBI Taxonomy" id="1052685"/>
    <lineage>
        <taxon>Eukaryota</taxon>
        <taxon>Fungi</taxon>
        <taxon>Dikarya</taxon>
        <taxon>Basidiomycota</taxon>
        <taxon>Agaricomycotina</taxon>
        <taxon>Agaricomycetes</taxon>
        <taxon>Polyporales</taxon>
        <taxon>Gelatoporiaceae</taxon>
        <taxon>Obba</taxon>
    </lineage>
</organism>
<dbReference type="InterPro" id="IPR013087">
    <property type="entry name" value="Znf_C2H2_type"/>
</dbReference>
<evidence type="ECO:0000256" key="3">
    <source>
        <dbReference type="ARBA" id="ARBA00012552"/>
    </source>
</evidence>
<keyword evidence="4" id="KW-0963">Cytoplasm</keyword>
<dbReference type="SUPFAM" id="SSF57667">
    <property type="entry name" value="beta-beta-alpha zinc fingers"/>
    <property type="match status" value="2"/>
</dbReference>
<keyword evidence="7" id="KW-0347">Helicase</keyword>
<keyword evidence="8" id="KW-0067">ATP-binding</keyword>
<evidence type="ECO:0000256" key="1">
    <source>
        <dbReference type="ARBA" id="ARBA00004331"/>
    </source>
</evidence>
<dbReference type="InterPro" id="IPR036236">
    <property type="entry name" value="Znf_C2H2_sf"/>
</dbReference>
<protein>
    <recommendedName>
        <fullName evidence="3">RNA helicase</fullName>
        <ecNumber evidence="3">3.6.4.13</ecNumber>
    </recommendedName>
</protein>
<dbReference type="InterPro" id="IPR027417">
    <property type="entry name" value="P-loop_NTPase"/>
</dbReference>
<keyword evidence="9" id="KW-0694">RNA-binding</keyword>
<dbReference type="GO" id="GO:0036464">
    <property type="term" value="C:cytoplasmic ribonucleoprotein granule"/>
    <property type="evidence" value="ECO:0007669"/>
    <property type="project" value="UniProtKB-SubCell"/>
</dbReference>
<keyword evidence="16" id="KW-1185">Reference proteome</keyword>
<dbReference type="GO" id="GO:0008270">
    <property type="term" value="F:zinc ion binding"/>
    <property type="evidence" value="ECO:0007669"/>
    <property type="project" value="InterPro"/>
</dbReference>
<dbReference type="GO" id="GO:0016787">
    <property type="term" value="F:hydrolase activity"/>
    <property type="evidence" value="ECO:0007669"/>
    <property type="project" value="UniProtKB-KW"/>
</dbReference>
<dbReference type="InterPro" id="IPR003604">
    <property type="entry name" value="Matrin/U1-like-C_Znf_C2H2"/>
</dbReference>
<evidence type="ECO:0000256" key="10">
    <source>
        <dbReference type="ARBA" id="ARBA00023158"/>
    </source>
</evidence>
<feature type="compositionally biased region" description="Basic and acidic residues" evidence="12">
    <location>
        <begin position="987"/>
        <end position="996"/>
    </location>
</feature>
<sequence>MPQVCPNFLSTGSCPDSLCKLNHDIVLCKVCSVVCNSAEVYQAHLQGRKHRVRLNGASIQYHCPICKLNVVGVTDWEIHQQGKRHRRAAVLRGVSPNVDPEEAVPPPGAMWCSICNMNIPEKFWSTHPSSLRHKAKLKYAQYEAVIEEAMKDRHGIIVFHGDDDIDFGILETAAAHIGSSIAITIKNTVPSARITLVEAKFPSGQRNPSAFFIDQQATPQPVTYGRDVSLPIRFRQNYAGRYHGRIELTFEDTSLGSRFVIVRLLKATVGSSADYELLKPVAPYVPRKRVIRDPETEVVPGEPPETLRSVKYVVKLGHAKIPQWLSSLLSQGARSSVTARIRQSALPATLDSETHGRHFAVLLWTEEYQMDCDMETYDMHEATLNRHNSYYYLSVPGLAEKRPSVLVGDRISVQPHGDESGKWFEGYVHVVHREEVGLRFGGSFNGRNASQRYRVRFKLNRIPLRRQHQALGAAFHPNRLLFPAHEHMLASSLAAPTTLTVYNPLIASNPAQVRAVSRIIRQAAGSAPFVVFGPPGTGKTVTIVEAILQVLKHNPQARILATAPSNSAADLIASRLISQLSPEQMFRFYAPSRFKNQAPDELLDYAAVTPEGHFTAPPVFTLKRYRVVVTTCVSSSFAHNVGMPRGHFSHIFVDEAGQATEPEVMIPIRTMADNATNVILSGDPKQLGPIIRSPIARDLGMEESYIERLMKRVSYDELNPQSTLVVKLIKNFRSQPAILKYPNEKFYNGELQSCGDPQVINSFLRSPLLPNKKFPVIMHAITGKDDREASSPSFFNIDEVTLVKTYVQSLRADHRFRISGEEIGIIAPYNAQCRKIRMALKGVADEIKVGSVEEFQGQERRVIIISTVRSSREFVNYDLKHTLGFVANPRRFNVAVTRAKALLVVIGDPSVLSLDPLWRSFLNYVHVNGGWKGNPPTWDTSAPVDNSGDYMQEARETSIGDMNEFARRMEALTLQEAAAEDEDADANVDRPWREVE</sequence>
<dbReference type="PANTHER" id="PTHR45418">
    <property type="entry name" value="CANCER/TESTIS ANTIGEN 55"/>
    <property type="match status" value="1"/>
</dbReference>
<dbReference type="SMART" id="SM00451">
    <property type="entry name" value="ZnF_U1"/>
    <property type="match status" value="3"/>
</dbReference>
<dbReference type="GO" id="GO:0031047">
    <property type="term" value="P:regulatory ncRNA-mediated gene silencing"/>
    <property type="evidence" value="ECO:0007669"/>
    <property type="project" value="UniProtKB-KW"/>
</dbReference>
<feature type="domain" description="U1-type" evidence="14">
    <location>
        <begin position="58"/>
        <end position="92"/>
    </location>
</feature>
<dbReference type="InterPro" id="IPR026122">
    <property type="entry name" value="MOV-10/SDE3_DEXXQ/H-box"/>
</dbReference>
<gene>
    <name evidence="15" type="ORF">OBBRIDRAFT_775387</name>
</gene>
<keyword evidence="6 15" id="KW-0378">Hydrolase</keyword>
<name>A0A8E2B022_9APHY</name>
<dbReference type="GO" id="GO:0032574">
    <property type="term" value="F:5'-3' RNA helicase activity"/>
    <property type="evidence" value="ECO:0007669"/>
    <property type="project" value="InterPro"/>
</dbReference>
<proteinExistence type="inferred from homology"/>